<proteinExistence type="predicted"/>
<dbReference type="RefSeq" id="WP_342201356.1">
    <property type="nucleotide sequence ID" value="NZ_JBCATE010000002.1"/>
</dbReference>
<evidence type="ECO:0000259" key="2">
    <source>
        <dbReference type="SMART" id="SM00062"/>
    </source>
</evidence>
<dbReference type="PANTHER" id="PTHR38834:SF3">
    <property type="entry name" value="SOLUTE-BINDING PROTEIN FAMILY 3_N-TERMINAL DOMAIN-CONTAINING PROTEIN"/>
    <property type="match status" value="1"/>
</dbReference>
<accession>A0ABV4VHT6</accession>
<dbReference type="Gene3D" id="3.40.190.10">
    <property type="entry name" value="Periplasmic binding protein-like II"/>
    <property type="match status" value="2"/>
</dbReference>
<dbReference type="SUPFAM" id="SSF53850">
    <property type="entry name" value="Periplasmic binding protein-like II"/>
    <property type="match status" value="1"/>
</dbReference>
<evidence type="ECO:0000313" key="3">
    <source>
        <dbReference type="EMBL" id="MFB2619850.1"/>
    </source>
</evidence>
<feature type="signal peptide" evidence="1">
    <location>
        <begin position="1"/>
        <end position="26"/>
    </location>
</feature>
<feature type="domain" description="Solute-binding protein family 3/N-terminal" evidence="2">
    <location>
        <begin position="38"/>
        <end position="259"/>
    </location>
</feature>
<sequence>MLLTLCKHGYRLLLCVSLGYAGLSLAATEVATEATTKTVRLVTEAWPPMSFEQDGVPTGFGVELVNQLQTRIGQQEKIEVLPWARAYSIAHSAPNVLLFATSISDERESHFDFIGPIATSKITLYARADDPISINQLSEVNNAGIVGVYRESVGAQLLQQQGIDALLVASFPQQSAKQLLFSRVRFWCQADLAVKHILQDIGAKESDIKPVYVLSEIHLYLAFSKGTSSDTVQRWQAELEKLKESGDFARLYQKWFGALPPPLQHQIFWHRNT</sequence>
<name>A0ABV4VHT6_9GAMM</name>
<evidence type="ECO:0000313" key="4">
    <source>
        <dbReference type="Proteomes" id="UP001576708"/>
    </source>
</evidence>
<gene>
    <name evidence="3" type="ORF">ACE02W_08560</name>
</gene>
<dbReference type="EMBL" id="JBHFGU010000002">
    <property type="protein sequence ID" value="MFB2619850.1"/>
    <property type="molecule type" value="Genomic_DNA"/>
</dbReference>
<protein>
    <submittedName>
        <fullName evidence="3">Substrate-binding periplasmic protein</fullName>
    </submittedName>
</protein>
<dbReference type="PANTHER" id="PTHR38834">
    <property type="entry name" value="PERIPLASMIC SUBSTRATE BINDING PROTEIN FAMILY 3"/>
    <property type="match status" value="1"/>
</dbReference>
<dbReference type="Proteomes" id="UP001576708">
    <property type="component" value="Unassembled WGS sequence"/>
</dbReference>
<feature type="chain" id="PRO_5045611857" evidence="1">
    <location>
        <begin position="27"/>
        <end position="273"/>
    </location>
</feature>
<evidence type="ECO:0000256" key="1">
    <source>
        <dbReference type="SAM" id="SignalP"/>
    </source>
</evidence>
<reference evidence="3 4" key="1">
    <citation type="submission" date="2024-09" db="EMBL/GenBank/DDBJ databases">
        <authorList>
            <person name="Zhang Y."/>
        </authorList>
    </citation>
    <scope>NUCLEOTIDE SEQUENCE [LARGE SCALE GENOMIC DNA]</scope>
    <source>
        <strain evidence="3 4">ZJ318</strain>
    </source>
</reference>
<dbReference type="SMART" id="SM00062">
    <property type="entry name" value="PBPb"/>
    <property type="match status" value="1"/>
</dbReference>
<comment type="caution">
    <text evidence="3">The sequence shown here is derived from an EMBL/GenBank/DDBJ whole genome shotgun (WGS) entry which is preliminary data.</text>
</comment>
<organism evidence="3 4">
    <name type="scientific">Shewanella mangrovisoli</name>
    <dbReference type="NCBI Taxonomy" id="2864211"/>
    <lineage>
        <taxon>Bacteria</taxon>
        <taxon>Pseudomonadati</taxon>
        <taxon>Pseudomonadota</taxon>
        <taxon>Gammaproteobacteria</taxon>
        <taxon>Alteromonadales</taxon>
        <taxon>Shewanellaceae</taxon>
        <taxon>Shewanella</taxon>
    </lineage>
</organism>
<dbReference type="InterPro" id="IPR001638">
    <property type="entry name" value="Solute-binding_3/MltF_N"/>
</dbReference>
<keyword evidence="1" id="KW-0732">Signal</keyword>
<dbReference type="Pfam" id="PF00497">
    <property type="entry name" value="SBP_bac_3"/>
    <property type="match status" value="1"/>
</dbReference>
<keyword evidence="4" id="KW-1185">Reference proteome</keyword>